<dbReference type="OrthoDB" id="8479466at2"/>
<protein>
    <submittedName>
        <fullName evidence="1">Uncharacterized protein</fullName>
    </submittedName>
</protein>
<evidence type="ECO:0000313" key="1">
    <source>
        <dbReference type="EMBL" id="SCF02405.1"/>
    </source>
</evidence>
<dbReference type="Proteomes" id="UP000198242">
    <property type="component" value="Chromosome I"/>
</dbReference>
<evidence type="ECO:0000313" key="2">
    <source>
        <dbReference type="Proteomes" id="UP000198242"/>
    </source>
</evidence>
<keyword evidence="2" id="KW-1185">Reference proteome</keyword>
<reference evidence="2" key="1">
    <citation type="submission" date="2016-06" db="EMBL/GenBank/DDBJ databases">
        <authorList>
            <person name="Varghese N."/>
            <person name="Submissions Spin"/>
        </authorList>
    </citation>
    <scope>NUCLEOTIDE SEQUENCE [LARGE SCALE GENOMIC DNA]</scope>
    <source>
        <strain evidence="2">DSM 43909</strain>
    </source>
</reference>
<accession>A0A1C4X1Q7</accession>
<sequence length="243" mass="26466">MWLILCDPSDHAALWAFTGLHVRGLSPLELVCAQELACATFSAHRIGRHNSMFEIHLPDGRTLLSTEIQGVLNRLSHVPTDHLAFASEPDARYAADELTALVLSWIACVGAVTVNRPSPRGLAGAWRSPAEWNVLAARSGLPVPRMPLSTLIRQAPELPTATRSVIVLGEFVFGDGVPTDIARACVRLARSVDADLLGLQLHLDHELRARFAGATYLPDLRLGGQGLLDELHRHLTRPRVGLL</sequence>
<proteinExistence type="predicted"/>
<organism evidence="1 2">
    <name type="scientific">Micromonospora viridifaciens</name>
    <dbReference type="NCBI Taxonomy" id="1881"/>
    <lineage>
        <taxon>Bacteria</taxon>
        <taxon>Bacillati</taxon>
        <taxon>Actinomycetota</taxon>
        <taxon>Actinomycetes</taxon>
        <taxon>Micromonosporales</taxon>
        <taxon>Micromonosporaceae</taxon>
        <taxon>Micromonospora</taxon>
    </lineage>
</organism>
<dbReference type="EMBL" id="LT607411">
    <property type="protein sequence ID" value="SCF02405.1"/>
    <property type="molecule type" value="Genomic_DNA"/>
</dbReference>
<name>A0A1C4X1Q7_MICVI</name>
<dbReference type="RefSeq" id="WP_089006749.1">
    <property type="nucleotide sequence ID" value="NZ_LT607411.1"/>
</dbReference>
<dbReference type="AlphaFoldDB" id="A0A1C4X1Q7"/>
<gene>
    <name evidence="1" type="ORF">GA0074695_2933</name>
</gene>